<dbReference type="PANTHER" id="PTHR43829:SF4">
    <property type="entry name" value="AQUAPORIN-9"/>
    <property type="match status" value="1"/>
</dbReference>
<keyword evidence="6 9" id="KW-0472">Membrane</keyword>
<reference evidence="11" key="2">
    <citation type="submission" date="2020-10" db="UniProtKB">
        <authorList>
            <consortium name="WormBaseParasite"/>
        </authorList>
    </citation>
    <scope>IDENTIFICATION</scope>
</reference>
<evidence type="ECO:0000256" key="2">
    <source>
        <dbReference type="ARBA" id="ARBA00006175"/>
    </source>
</evidence>
<comment type="subcellular location">
    <subcellularLocation>
        <location evidence="1">Membrane</location>
        <topology evidence="1">Multi-pass membrane protein</topology>
    </subcellularLocation>
</comment>
<evidence type="ECO:0000256" key="4">
    <source>
        <dbReference type="ARBA" id="ARBA00022692"/>
    </source>
</evidence>
<evidence type="ECO:0000256" key="9">
    <source>
        <dbReference type="SAM" id="Phobius"/>
    </source>
</evidence>
<dbReference type="InterPro" id="IPR050363">
    <property type="entry name" value="MIP/Aquaporin"/>
</dbReference>
<sequence>MKTETVEPKLESHEDEDPSMAALVRQYLQKYVVDGMRINNEIVRQFLAEFLGTAFLLLIGTAANIQGHASINGQSTSVYLAWGFGFMFSVMMSAGISGAHLNPAMSFMFWIQGDISVLRMFIYWVAQYAGAIIGSLLSFIGHYDDIMYLGSSHLHVTGENATAGLFAPYPTPHVSNFGAFVDQIFGTAILAAMIVLITDKRHGIPSHQQPILAGATMSMIAMTFGDNGFGINPARDLGPRIMALIVGYGPRVFSASSWYFWVPLLAQHVGAPLGAWIYKIFIGLHGTETFVEDISGGNGGSDKRTFKLQDDPDFDFPPNPSSGLENLTAFRRLDTMR</sequence>
<dbReference type="GO" id="GO:0016323">
    <property type="term" value="C:basolateral plasma membrane"/>
    <property type="evidence" value="ECO:0007669"/>
    <property type="project" value="TreeGrafter"/>
</dbReference>
<comment type="similarity">
    <text evidence="2 8">Belongs to the MIP/aquaporin (TC 1.A.8) family.</text>
</comment>
<organism evidence="10 11">
    <name type="scientific">Panagrellus redivivus</name>
    <name type="common">Microworm</name>
    <dbReference type="NCBI Taxonomy" id="6233"/>
    <lineage>
        <taxon>Eukaryota</taxon>
        <taxon>Metazoa</taxon>
        <taxon>Ecdysozoa</taxon>
        <taxon>Nematoda</taxon>
        <taxon>Chromadorea</taxon>
        <taxon>Rhabditida</taxon>
        <taxon>Tylenchina</taxon>
        <taxon>Panagrolaimomorpha</taxon>
        <taxon>Panagrolaimoidea</taxon>
        <taxon>Panagrolaimidae</taxon>
        <taxon>Panagrellus</taxon>
    </lineage>
</organism>
<accession>A0A7E4ZWL0</accession>
<keyword evidence="5 9" id="KW-1133">Transmembrane helix</keyword>
<evidence type="ECO:0000256" key="3">
    <source>
        <dbReference type="ARBA" id="ARBA00022448"/>
    </source>
</evidence>
<feature type="transmembrane region" description="Helical" evidence="9">
    <location>
        <begin position="46"/>
        <end position="67"/>
    </location>
</feature>
<dbReference type="InterPro" id="IPR023271">
    <property type="entry name" value="Aquaporin-like"/>
</dbReference>
<evidence type="ECO:0000256" key="6">
    <source>
        <dbReference type="ARBA" id="ARBA00023136"/>
    </source>
</evidence>
<evidence type="ECO:0000256" key="1">
    <source>
        <dbReference type="ARBA" id="ARBA00004141"/>
    </source>
</evidence>
<dbReference type="SUPFAM" id="SSF81338">
    <property type="entry name" value="Aquaporin-like"/>
    <property type="match status" value="1"/>
</dbReference>
<dbReference type="CDD" id="cd00333">
    <property type="entry name" value="MIP"/>
    <property type="match status" value="1"/>
</dbReference>
<feature type="transmembrane region" description="Helical" evidence="9">
    <location>
        <begin position="121"/>
        <end position="143"/>
    </location>
</feature>
<dbReference type="WBParaSite" id="Pan_g21665.t1">
    <property type="protein sequence ID" value="Pan_g21665.t1"/>
    <property type="gene ID" value="Pan_g21665"/>
</dbReference>
<dbReference type="PRINTS" id="PR00783">
    <property type="entry name" value="MINTRINSICP"/>
</dbReference>
<dbReference type="Proteomes" id="UP000492821">
    <property type="component" value="Unassembled WGS sequence"/>
</dbReference>
<dbReference type="GO" id="GO:0015250">
    <property type="term" value="F:water channel activity"/>
    <property type="evidence" value="ECO:0007669"/>
    <property type="project" value="TreeGrafter"/>
</dbReference>
<dbReference type="PANTHER" id="PTHR43829">
    <property type="entry name" value="AQUAPORIN OR AQUAGLYCEROPORIN RELATED"/>
    <property type="match status" value="1"/>
</dbReference>
<keyword evidence="4 8" id="KW-0812">Transmembrane</keyword>
<feature type="transmembrane region" description="Helical" evidence="9">
    <location>
        <begin position="177"/>
        <end position="198"/>
    </location>
</feature>
<evidence type="ECO:0000256" key="8">
    <source>
        <dbReference type="RuleBase" id="RU000477"/>
    </source>
</evidence>
<dbReference type="GO" id="GO:0015254">
    <property type="term" value="F:glycerol channel activity"/>
    <property type="evidence" value="ECO:0007669"/>
    <property type="project" value="TreeGrafter"/>
</dbReference>
<feature type="transmembrane region" description="Helical" evidence="9">
    <location>
        <begin position="79"/>
        <end position="101"/>
    </location>
</feature>
<name>A0A7E4ZWL0_PANRE</name>
<dbReference type="Pfam" id="PF00230">
    <property type="entry name" value="MIP"/>
    <property type="match status" value="1"/>
</dbReference>
<keyword evidence="10" id="KW-1185">Reference proteome</keyword>
<comment type="function">
    <text evidence="7">Aquaglyceroporin that may modulate the water content and osmolytes during anhydrobiosis.</text>
</comment>
<dbReference type="InterPro" id="IPR000425">
    <property type="entry name" value="MIP"/>
</dbReference>
<dbReference type="Gene3D" id="1.20.1080.10">
    <property type="entry name" value="Glycerol uptake facilitator protein"/>
    <property type="match status" value="1"/>
</dbReference>
<dbReference type="AlphaFoldDB" id="A0A7E4ZWL0"/>
<reference evidence="10" key="1">
    <citation type="journal article" date="2013" name="Genetics">
        <title>The draft genome and transcriptome of Panagrellus redivivus are shaped by the harsh demands of a free-living lifestyle.</title>
        <authorList>
            <person name="Srinivasan J."/>
            <person name="Dillman A.R."/>
            <person name="Macchietto M.G."/>
            <person name="Heikkinen L."/>
            <person name="Lakso M."/>
            <person name="Fracchia K.M."/>
            <person name="Antoshechkin I."/>
            <person name="Mortazavi A."/>
            <person name="Wong G."/>
            <person name="Sternberg P.W."/>
        </authorList>
    </citation>
    <scope>NUCLEOTIDE SEQUENCE [LARGE SCALE GENOMIC DNA]</scope>
    <source>
        <strain evidence="10">MT8872</strain>
    </source>
</reference>
<proteinExistence type="inferred from homology"/>
<protein>
    <submittedName>
        <fullName evidence="11">Aquaporin-3</fullName>
    </submittedName>
</protein>
<evidence type="ECO:0000313" key="11">
    <source>
        <dbReference type="WBParaSite" id="Pan_g21665.t1"/>
    </source>
</evidence>
<evidence type="ECO:0000313" key="10">
    <source>
        <dbReference type="Proteomes" id="UP000492821"/>
    </source>
</evidence>
<keyword evidence="3 8" id="KW-0813">Transport</keyword>
<evidence type="ECO:0000256" key="7">
    <source>
        <dbReference type="ARBA" id="ARBA00045280"/>
    </source>
</evidence>
<evidence type="ECO:0000256" key="5">
    <source>
        <dbReference type="ARBA" id="ARBA00022989"/>
    </source>
</evidence>